<evidence type="ECO:0000313" key="1">
    <source>
        <dbReference type="EMBL" id="HDQ99020.1"/>
    </source>
</evidence>
<gene>
    <name evidence="1" type="ORF">ENN51_01855</name>
</gene>
<reference evidence="1" key="1">
    <citation type="journal article" date="2020" name="mSystems">
        <title>Genome- and Community-Level Interaction Insights into Carbon Utilization and Element Cycling Functions of Hydrothermarchaeota in Hydrothermal Sediment.</title>
        <authorList>
            <person name="Zhou Z."/>
            <person name="Liu Y."/>
            <person name="Xu W."/>
            <person name="Pan J."/>
            <person name="Luo Z.H."/>
            <person name="Li M."/>
        </authorList>
    </citation>
    <scope>NUCLEOTIDE SEQUENCE [LARGE SCALE GENOMIC DNA]</scope>
    <source>
        <strain evidence="1">SpSt-1182</strain>
    </source>
</reference>
<dbReference type="AlphaFoldDB" id="A0A7V0XEW6"/>
<dbReference type="EMBL" id="DSBX01000067">
    <property type="protein sequence ID" value="HDQ99020.1"/>
    <property type="molecule type" value="Genomic_DNA"/>
</dbReference>
<proteinExistence type="predicted"/>
<name>A0A7V0XEW6_UNCW3</name>
<comment type="caution">
    <text evidence="1">The sequence shown here is derived from an EMBL/GenBank/DDBJ whole genome shotgun (WGS) entry which is preliminary data.</text>
</comment>
<accession>A0A7V0XEW6</accession>
<dbReference type="Proteomes" id="UP000885672">
    <property type="component" value="Unassembled WGS sequence"/>
</dbReference>
<sequence>MNYQHKELAAGRWFRMNLIEQLANAGSEVERALKWRDKGNRELSEQAVERALELLTLTITDPKHRTRLRELTRVRETLADFFLGDNQYGCTADSWRSYFGAFAYAVRVNNRPGNPDGTINPGKALPDS</sequence>
<protein>
    <submittedName>
        <fullName evidence="1">Uncharacterized protein</fullName>
    </submittedName>
</protein>
<organism evidence="1">
    <name type="scientific">candidate division WOR-3 bacterium</name>
    <dbReference type="NCBI Taxonomy" id="2052148"/>
    <lineage>
        <taxon>Bacteria</taxon>
        <taxon>Bacteria division WOR-3</taxon>
    </lineage>
</organism>